<gene>
    <name evidence="2" type="ORF">VP1G_05400</name>
</gene>
<name>A0A194V2M6_CYTMA</name>
<feature type="signal peptide" evidence="1">
    <location>
        <begin position="1"/>
        <end position="22"/>
    </location>
</feature>
<evidence type="ECO:0000256" key="1">
    <source>
        <dbReference type="SAM" id="SignalP"/>
    </source>
</evidence>
<dbReference type="InterPro" id="IPR038883">
    <property type="entry name" value="AN11006-like"/>
</dbReference>
<reference evidence="3" key="1">
    <citation type="submission" date="2014-12" db="EMBL/GenBank/DDBJ databases">
        <title>Genome Sequence of Valsa Canker Pathogens Uncovers a Specific Adaption of Colonization on Woody Bark.</title>
        <authorList>
            <person name="Yin Z."/>
            <person name="Liu H."/>
            <person name="Gao X."/>
            <person name="Li Z."/>
            <person name="Song N."/>
            <person name="Ke X."/>
            <person name="Dai Q."/>
            <person name="Wu Y."/>
            <person name="Sun Y."/>
            <person name="Xu J.-R."/>
            <person name="Kang Z.K."/>
            <person name="Wang L."/>
            <person name="Huang L."/>
        </authorList>
    </citation>
    <scope>NUCLEOTIDE SEQUENCE [LARGE SCALE GENOMIC DNA]</scope>
    <source>
        <strain evidence="3">SXYL134</strain>
    </source>
</reference>
<dbReference type="Proteomes" id="UP000078576">
    <property type="component" value="Unassembled WGS sequence"/>
</dbReference>
<evidence type="ECO:0000313" key="3">
    <source>
        <dbReference type="Proteomes" id="UP000078576"/>
    </source>
</evidence>
<dbReference type="STRING" id="694573.A0A194V2M6"/>
<sequence>MSSAMFWTCALAIMALTALSRSYRCPQQREEHEPNYEGNQLSQEKPEHHQAVIPFEPAGQFSFLQLPPEVRNMIYRLILVDFDFEGRPYRPWLPAFRQPALTQVNWQIRKETLPMFFAHNMFTLRISYPDSCLDIDHVREEQRWMGFLRGLKLFAASGHLPIVRHLTIEYTDQGVATTITDSKVCIVIESSRFKLKMPEFKDVDSKTGETEDQHRLIWEFITKTRVGDEDTDWNDADTVDEALGTAIDEFTHRIQDLGHTSEARILPTMMVGRLVEALRALFRGRNPTQRHMVLSVARRYREGTMVHLPML</sequence>
<protein>
    <recommendedName>
        <fullName evidence="4">F-box domain-containing protein</fullName>
    </recommendedName>
</protein>
<organism evidence="2 3">
    <name type="scientific">Cytospora mali</name>
    <name type="common">Apple Valsa canker fungus</name>
    <name type="synonym">Valsa mali</name>
    <dbReference type="NCBI Taxonomy" id="578113"/>
    <lineage>
        <taxon>Eukaryota</taxon>
        <taxon>Fungi</taxon>
        <taxon>Dikarya</taxon>
        <taxon>Ascomycota</taxon>
        <taxon>Pezizomycotina</taxon>
        <taxon>Sordariomycetes</taxon>
        <taxon>Sordariomycetidae</taxon>
        <taxon>Diaporthales</taxon>
        <taxon>Cytosporaceae</taxon>
        <taxon>Cytospora</taxon>
    </lineage>
</organism>
<dbReference type="AlphaFoldDB" id="A0A194V2M6"/>
<evidence type="ECO:0000313" key="2">
    <source>
        <dbReference type="EMBL" id="KUI58106.1"/>
    </source>
</evidence>
<keyword evidence="1" id="KW-0732">Signal</keyword>
<accession>A0A194V2M6</accession>
<keyword evidence="3" id="KW-1185">Reference proteome</keyword>
<feature type="chain" id="PRO_5008266106" description="F-box domain-containing protein" evidence="1">
    <location>
        <begin position="23"/>
        <end position="311"/>
    </location>
</feature>
<dbReference type="OrthoDB" id="5245408at2759"/>
<evidence type="ECO:0008006" key="4">
    <source>
        <dbReference type="Google" id="ProtNLM"/>
    </source>
</evidence>
<dbReference type="EMBL" id="KN714708">
    <property type="protein sequence ID" value="KUI58106.1"/>
    <property type="molecule type" value="Genomic_DNA"/>
</dbReference>
<proteinExistence type="predicted"/>
<dbReference type="PANTHER" id="PTHR42085:SF2">
    <property type="entry name" value="F-BOX DOMAIN-CONTAINING PROTEIN"/>
    <property type="match status" value="1"/>
</dbReference>
<dbReference type="PANTHER" id="PTHR42085">
    <property type="entry name" value="F-BOX DOMAIN-CONTAINING PROTEIN"/>
    <property type="match status" value="1"/>
</dbReference>